<keyword evidence="1" id="KW-0805">Transcription regulation</keyword>
<gene>
    <name evidence="6" type="ORF">KYD98_07495</name>
</gene>
<dbReference type="Pfam" id="PF13545">
    <property type="entry name" value="HTH_Crp_2"/>
    <property type="match status" value="1"/>
</dbReference>
<dbReference type="InterPro" id="IPR036390">
    <property type="entry name" value="WH_DNA-bd_sf"/>
</dbReference>
<protein>
    <submittedName>
        <fullName evidence="6">Crp/Fnr family transcriptional regulator</fullName>
    </submittedName>
</protein>
<dbReference type="Proteomes" id="UP001519921">
    <property type="component" value="Unassembled WGS sequence"/>
</dbReference>
<dbReference type="InterPro" id="IPR036388">
    <property type="entry name" value="WH-like_DNA-bd_sf"/>
</dbReference>
<reference evidence="6 7" key="1">
    <citation type="submission" date="2021-07" db="EMBL/GenBank/DDBJ databases">
        <title>Clostridium weizhouense sp. nov., an anaerobic bacterium isolated from activated sludge of Petroleum wastewater.</title>
        <authorList>
            <person name="Li Q."/>
        </authorList>
    </citation>
    <scope>NUCLEOTIDE SEQUENCE [LARGE SCALE GENOMIC DNA]</scope>
    <source>
        <strain evidence="6 7">YB-6</strain>
    </source>
</reference>
<sequence length="226" mass="26395">MTYNKNILENKMEFIDELYNIYPILKKINQENNNVVTEHGILKVIYADEYISSAKEGCTGVLFVIKGTIKIQKINEEGEETNLYNIKEGELCHEALSCLLKFESLNIIGEAIQDSLVYIIPVETMKKYFLNNNGFLSYMYRDLYRKFNIIVSNKEERVHESLETRLIKLLISKKSNILYTTHSELAFEIDSVREVVSRKLKSIEKRGYIKLERGKIQIIKPLEELL</sequence>
<feature type="domain" description="HTH crp-type" evidence="5">
    <location>
        <begin position="165"/>
        <end position="220"/>
    </location>
</feature>
<dbReference type="EMBL" id="JAHXPT010000004">
    <property type="protein sequence ID" value="MBW6409934.1"/>
    <property type="molecule type" value="Genomic_DNA"/>
</dbReference>
<dbReference type="SUPFAM" id="SSF46785">
    <property type="entry name" value="Winged helix' DNA-binding domain"/>
    <property type="match status" value="1"/>
</dbReference>
<keyword evidence="7" id="KW-1185">Reference proteome</keyword>
<evidence type="ECO:0000313" key="6">
    <source>
        <dbReference type="EMBL" id="MBW6409934.1"/>
    </source>
</evidence>
<evidence type="ECO:0000313" key="7">
    <source>
        <dbReference type="Proteomes" id="UP001519921"/>
    </source>
</evidence>
<comment type="caution">
    <text evidence="6">The sequence shown here is derived from an EMBL/GenBank/DDBJ whole genome shotgun (WGS) entry which is preliminary data.</text>
</comment>
<evidence type="ECO:0000259" key="4">
    <source>
        <dbReference type="Pfam" id="PF00027"/>
    </source>
</evidence>
<keyword evidence="3" id="KW-0804">Transcription</keyword>
<proteinExistence type="predicted"/>
<evidence type="ECO:0000256" key="3">
    <source>
        <dbReference type="ARBA" id="ARBA00023163"/>
    </source>
</evidence>
<dbReference type="InterPro" id="IPR012318">
    <property type="entry name" value="HTH_CRP"/>
</dbReference>
<evidence type="ECO:0000256" key="1">
    <source>
        <dbReference type="ARBA" id="ARBA00023015"/>
    </source>
</evidence>
<dbReference type="InterPro" id="IPR014710">
    <property type="entry name" value="RmlC-like_jellyroll"/>
</dbReference>
<evidence type="ECO:0000256" key="2">
    <source>
        <dbReference type="ARBA" id="ARBA00023125"/>
    </source>
</evidence>
<dbReference type="SUPFAM" id="SSF51206">
    <property type="entry name" value="cAMP-binding domain-like"/>
    <property type="match status" value="1"/>
</dbReference>
<dbReference type="InterPro" id="IPR000595">
    <property type="entry name" value="cNMP-bd_dom"/>
</dbReference>
<evidence type="ECO:0000259" key="5">
    <source>
        <dbReference type="Pfam" id="PF13545"/>
    </source>
</evidence>
<accession>A0ABS7AMR0</accession>
<organism evidence="6 7">
    <name type="scientific">Clostridium weizhouense</name>
    <dbReference type="NCBI Taxonomy" id="2859781"/>
    <lineage>
        <taxon>Bacteria</taxon>
        <taxon>Bacillati</taxon>
        <taxon>Bacillota</taxon>
        <taxon>Clostridia</taxon>
        <taxon>Eubacteriales</taxon>
        <taxon>Clostridiaceae</taxon>
        <taxon>Clostridium</taxon>
    </lineage>
</organism>
<feature type="domain" description="Cyclic nucleotide-binding" evidence="4">
    <location>
        <begin position="45"/>
        <end position="130"/>
    </location>
</feature>
<keyword evidence="2" id="KW-0238">DNA-binding</keyword>
<dbReference type="Gene3D" id="1.10.10.10">
    <property type="entry name" value="Winged helix-like DNA-binding domain superfamily/Winged helix DNA-binding domain"/>
    <property type="match status" value="1"/>
</dbReference>
<dbReference type="Pfam" id="PF00027">
    <property type="entry name" value="cNMP_binding"/>
    <property type="match status" value="1"/>
</dbReference>
<dbReference type="Gene3D" id="2.60.120.10">
    <property type="entry name" value="Jelly Rolls"/>
    <property type="match status" value="1"/>
</dbReference>
<dbReference type="RefSeq" id="WP_219778990.1">
    <property type="nucleotide sequence ID" value="NZ_JAHXPT010000004.1"/>
</dbReference>
<name>A0ABS7AMR0_9CLOT</name>
<dbReference type="InterPro" id="IPR018490">
    <property type="entry name" value="cNMP-bd_dom_sf"/>
</dbReference>